<sequence>MKLHRFWFRFDFKLDDGSPPGLLMGCGVTAYNYDDALELLKSKVFKDIVPPPKSVEEDVDVSTLDTGHVLPNMGNVTVRGIWFPLGYE</sequence>
<comment type="caution">
    <text evidence="1">The sequence shown here is derived from an EMBL/GenBank/DDBJ whole genome shotgun (WGS) entry which is preliminary data.</text>
</comment>
<evidence type="ECO:0000313" key="1">
    <source>
        <dbReference type="EMBL" id="MDE1461026.1"/>
    </source>
</evidence>
<name>A0ABT5U4W2_9GAMM</name>
<accession>A0ABT5U4W2</accession>
<proteinExistence type="predicted"/>
<keyword evidence="2" id="KW-1185">Reference proteome</keyword>
<protein>
    <submittedName>
        <fullName evidence="1">Uncharacterized protein</fullName>
    </submittedName>
</protein>
<reference evidence="1 2" key="1">
    <citation type="submission" date="2022-11" db="EMBL/GenBank/DDBJ databases">
        <title>Spartinivicinus poritis sp. nov., isolated from scleractinian coral Porites lutea.</title>
        <authorList>
            <person name="Zhang G."/>
            <person name="Cai L."/>
            <person name="Wei Q."/>
        </authorList>
    </citation>
    <scope>NUCLEOTIDE SEQUENCE [LARGE SCALE GENOMIC DNA]</scope>
    <source>
        <strain evidence="1 2">A2-2</strain>
    </source>
</reference>
<dbReference type="RefSeq" id="WP_274687395.1">
    <property type="nucleotide sequence ID" value="NZ_JAPMOU010000003.1"/>
</dbReference>
<dbReference type="EMBL" id="JAPMOU010000003">
    <property type="protein sequence ID" value="MDE1461026.1"/>
    <property type="molecule type" value="Genomic_DNA"/>
</dbReference>
<gene>
    <name evidence="1" type="ORF">ORQ98_03480</name>
</gene>
<organism evidence="1 2">
    <name type="scientific">Spartinivicinus poritis</name>
    <dbReference type="NCBI Taxonomy" id="2994640"/>
    <lineage>
        <taxon>Bacteria</taxon>
        <taxon>Pseudomonadati</taxon>
        <taxon>Pseudomonadota</taxon>
        <taxon>Gammaproteobacteria</taxon>
        <taxon>Oceanospirillales</taxon>
        <taxon>Zooshikellaceae</taxon>
        <taxon>Spartinivicinus</taxon>
    </lineage>
</organism>
<evidence type="ECO:0000313" key="2">
    <source>
        <dbReference type="Proteomes" id="UP001528823"/>
    </source>
</evidence>
<dbReference type="Proteomes" id="UP001528823">
    <property type="component" value="Unassembled WGS sequence"/>
</dbReference>